<dbReference type="PANTHER" id="PTHR30121:SF6">
    <property type="entry name" value="SLR6007 PROTEIN"/>
    <property type="match status" value="1"/>
</dbReference>
<feature type="transmembrane region" description="Helical" evidence="1">
    <location>
        <begin position="38"/>
        <end position="57"/>
    </location>
</feature>
<organism evidence="3">
    <name type="scientific">metagenome</name>
    <dbReference type="NCBI Taxonomy" id="256318"/>
    <lineage>
        <taxon>unclassified sequences</taxon>
        <taxon>metagenomes</taxon>
    </lineage>
</organism>
<gene>
    <name evidence="3" type="ORF">DF3PB_90028</name>
</gene>
<dbReference type="Gene3D" id="3.40.50.300">
    <property type="entry name" value="P-loop containing nucleotide triphosphate hydrolases"/>
    <property type="match status" value="2"/>
</dbReference>
<dbReference type="InterPro" id="IPR027417">
    <property type="entry name" value="P-loop_NTPase"/>
</dbReference>
<keyword evidence="1" id="KW-0472">Membrane</keyword>
<dbReference type="EMBL" id="UIDG01000645">
    <property type="protein sequence ID" value="SUS08826.1"/>
    <property type="molecule type" value="Genomic_DNA"/>
</dbReference>
<accession>A0A380TKG9</accession>
<dbReference type="AlphaFoldDB" id="A0A380TKG9"/>
<dbReference type="SUPFAM" id="SSF52540">
    <property type="entry name" value="P-loop containing nucleoside triphosphate hydrolases"/>
    <property type="match status" value="1"/>
</dbReference>
<name>A0A380TKG9_9ZZZZ</name>
<protein>
    <recommendedName>
        <fullName evidence="2">Type IV secretion system coupling protein TraD DNA-binding domain-containing protein</fullName>
    </recommendedName>
</protein>
<feature type="transmembrane region" description="Helical" evidence="1">
    <location>
        <begin position="15"/>
        <end position="33"/>
    </location>
</feature>
<evidence type="ECO:0000313" key="3">
    <source>
        <dbReference type="EMBL" id="SUS08826.1"/>
    </source>
</evidence>
<evidence type="ECO:0000259" key="2">
    <source>
        <dbReference type="Pfam" id="PF10412"/>
    </source>
</evidence>
<dbReference type="InterPro" id="IPR051162">
    <property type="entry name" value="T4SS_component"/>
</dbReference>
<keyword evidence="1" id="KW-0812">Transmembrane</keyword>
<sequence length="706" mass="78357">MGDTFYVFKGKKDPGTQVVVSLAVAAGFAFLLFVGVPLLIVGGAIAAGVVFGFIALFRNRAPLDINQQDAEGDALYERVSRRFAEWDTEGPGRIFQAVSDRIVIPFDTPMAGVVAALVVEEDYLFRFEKPDWKALPLADAVYVRNTLREQEKFLANHAQHEEQLVEALVELLRPCVAPWEPTWDDLFSAPYYALLPNPRATLIHIFETVAEYERIGLFRTVAATIARNTLAYSGIDPDVETSRQPIPFVRSGLSVQAGIETYLRDTPFYDALLKPTTIGVSRETFFGHMHVIGGTGAGKTQFLSSLILHHIQSYQTGVVVVDSQGDLINKLSRLSDEPWRRLLVSPRELQALSINVFDLKRLSSYDEAAREQVVAGAIETLDYLFSGIVGADLTAKQSVFFRFISRLLITLPQSMGRNATLLDMLALLDDITPYLPAVAALPPIQRNFFERDFQSKTFQQTKEQVRYRLNAIFENPTLQRLFTAEQTKLDLFSELNRGSVILIDTAKDYLKGASPHFGRILIALVLQAVLERASQPEDERTPAFLVIDEAAEYFDQNIDDLLTQVRKYKLGCVFAHQYLDQCSSGLRASLAANTAIKMASGVSMADARALAPDLRTSADFILAQPKLRFATYIRGVTSEAVSIPVDAGRLDRQEMMSEEAYAAFLKDNRARVTHTPPAALPPPASVPTAVILPSQDTIDTTPAKKW</sequence>
<dbReference type="PANTHER" id="PTHR30121">
    <property type="entry name" value="UNCHARACTERIZED PROTEIN YJGR-RELATED"/>
    <property type="match status" value="1"/>
</dbReference>
<feature type="domain" description="Type IV secretion system coupling protein TraD DNA-binding" evidence="2">
    <location>
        <begin position="281"/>
        <end position="581"/>
    </location>
</feature>
<dbReference type="Pfam" id="PF10412">
    <property type="entry name" value="TrwB_AAD_bind"/>
    <property type="match status" value="1"/>
</dbReference>
<evidence type="ECO:0000256" key="1">
    <source>
        <dbReference type="SAM" id="Phobius"/>
    </source>
</evidence>
<reference evidence="3" key="1">
    <citation type="submission" date="2018-07" db="EMBL/GenBank/DDBJ databases">
        <authorList>
            <person name="Quirk P.G."/>
            <person name="Krulwich T.A."/>
        </authorList>
    </citation>
    <scope>NUCLEOTIDE SEQUENCE</scope>
</reference>
<dbReference type="InterPro" id="IPR019476">
    <property type="entry name" value="T4SS_TraD_DNA-bd"/>
</dbReference>
<proteinExistence type="predicted"/>
<keyword evidence="1" id="KW-1133">Transmembrane helix</keyword>